<dbReference type="Gene3D" id="1.10.10.10">
    <property type="entry name" value="Winged helix-like DNA-binding domain superfamily/Winged helix DNA-binding domain"/>
    <property type="match status" value="1"/>
</dbReference>
<dbReference type="Proteomes" id="UP001386955">
    <property type="component" value="Unassembled WGS sequence"/>
</dbReference>
<dbReference type="InterPro" id="IPR042197">
    <property type="entry name" value="Apaf_helical"/>
</dbReference>
<reference evidence="5 6" key="1">
    <citation type="submission" date="2024-01" db="EMBL/GenBank/DDBJ databases">
        <title>The genomes of 5 underutilized Papilionoideae crops provide insights into root nodulation and disease resistanc.</title>
        <authorList>
            <person name="Jiang F."/>
        </authorList>
    </citation>
    <scope>NUCLEOTIDE SEQUENCE [LARGE SCALE GENOMIC DNA]</scope>
    <source>
        <strain evidence="5">DUOXIRENSHENG_FW03</strain>
        <tissue evidence="5">Leaves</tissue>
    </source>
</reference>
<dbReference type="GO" id="GO:0043531">
    <property type="term" value="F:ADP binding"/>
    <property type="evidence" value="ECO:0007669"/>
    <property type="project" value="InterPro"/>
</dbReference>
<dbReference type="Pfam" id="PF23559">
    <property type="entry name" value="WHD_DRP"/>
    <property type="match status" value="1"/>
</dbReference>
<dbReference type="PRINTS" id="PR00364">
    <property type="entry name" value="DISEASERSIST"/>
</dbReference>
<dbReference type="InterPro" id="IPR036388">
    <property type="entry name" value="WH-like_DNA-bd_sf"/>
</dbReference>
<evidence type="ECO:0000259" key="4">
    <source>
        <dbReference type="Pfam" id="PF23598"/>
    </source>
</evidence>
<dbReference type="PANTHER" id="PTHR36766">
    <property type="entry name" value="PLANT BROAD-SPECTRUM MILDEW RESISTANCE PROTEIN RPW8"/>
    <property type="match status" value="1"/>
</dbReference>
<evidence type="ECO:0000259" key="3">
    <source>
        <dbReference type="Pfam" id="PF23559"/>
    </source>
</evidence>
<gene>
    <name evidence="5" type="ORF">VNO78_21340</name>
</gene>
<feature type="domain" description="Disease resistance protein winged helix" evidence="3">
    <location>
        <begin position="291"/>
        <end position="359"/>
    </location>
</feature>
<dbReference type="PANTHER" id="PTHR36766:SF61">
    <property type="entry name" value="NB-ARC DOMAIN DISEASE RESISTANCE PROTEIN"/>
    <property type="match status" value="1"/>
</dbReference>
<evidence type="ECO:0000256" key="1">
    <source>
        <dbReference type="ARBA" id="ARBA00022737"/>
    </source>
</evidence>
<dbReference type="GO" id="GO:0006952">
    <property type="term" value="P:defense response"/>
    <property type="evidence" value="ECO:0007669"/>
    <property type="project" value="UniProtKB-KW"/>
</dbReference>
<dbReference type="SUPFAM" id="SSF52540">
    <property type="entry name" value="P-loop containing nucleoside triphosphate hydrolases"/>
    <property type="match status" value="1"/>
</dbReference>
<dbReference type="AlphaFoldDB" id="A0AAN9XHZ1"/>
<sequence length="676" mass="77554">MAESLLFGLTESLIGKLASVAIKEASLALGVYKDLEEMKGVIGLITEVAAIRYFFSTSNPLVYRLRMAHQIKDLRERLDKVAADQLNFGLAIKKNDTRVMYLKEPTYSCVNPSNVIGREQDKKKIIELLKKDGHNKSLSVVPIERDLWGELRDILDVGVEGSKVLVTTRIDTIASMMQPEPSHCYSLPGLSPKDSFSIFVKCAFEEGKEKKHPQLLEIGEEIVRKCKGIPLAVKTLGSSLFSKFDEGEWKSVRDSAIWNLQQKERDIMPILQFSYDRLPSYLKPCFGCLSLFPEDFYIQSFYVSVMWDALCFLQSPRESETVNGVGNRYLRELLSRSFLTDFIDLDLYCFFKLHDLVRDHATYIAKGLRTIIFPKEATNEAFLNRLVSTCKYLTILDLSRSKYENLPRSIGNLKFLRYLCLLYSANLKSLPDSLCKLQSLQTLNLYGCIELQKLPKGIRALISLRHLLITTRQADVDFPEKEIANMTLETLQFCRCDNLEELFKGVQHFNLKSLLFSKCESLRKFSFHVLRSLESLAITECSMLDLSLGLGNQIPLSCLKLLHLCSLPQLVTLPMWLQRSSNTLNTLVIIDCFNLEHLPEWLSTMTSLRQLRIVFCPKLLTLPDCFNLERLTIRDCPVLWSRYHPQFGQDRHKISHIKHVIMEEQNKEFSDDTAFS</sequence>
<evidence type="ECO:0008006" key="7">
    <source>
        <dbReference type="Google" id="ProtNLM"/>
    </source>
</evidence>
<comment type="caution">
    <text evidence="5">The sequence shown here is derived from an EMBL/GenBank/DDBJ whole genome shotgun (WGS) entry which is preliminary data.</text>
</comment>
<keyword evidence="2" id="KW-0611">Plant defense</keyword>
<dbReference type="InterPro" id="IPR032675">
    <property type="entry name" value="LRR_dom_sf"/>
</dbReference>
<protein>
    <recommendedName>
        <fullName evidence="7">NB-ARC domain-containing protein</fullName>
    </recommendedName>
</protein>
<evidence type="ECO:0000313" key="5">
    <source>
        <dbReference type="EMBL" id="KAK7392890.1"/>
    </source>
</evidence>
<keyword evidence="1" id="KW-0677">Repeat</keyword>
<evidence type="ECO:0000313" key="6">
    <source>
        <dbReference type="Proteomes" id="UP001386955"/>
    </source>
</evidence>
<evidence type="ECO:0000256" key="2">
    <source>
        <dbReference type="ARBA" id="ARBA00022821"/>
    </source>
</evidence>
<dbReference type="InterPro" id="IPR027417">
    <property type="entry name" value="P-loop_NTPase"/>
</dbReference>
<dbReference type="Pfam" id="PF23598">
    <property type="entry name" value="LRR_14"/>
    <property type="match status" value="1"/>
</dbReference>
<dbReference type="Gene3D" id="1.10.8.430">
    <property type="entry name" value="Helical domain of apoptotic protease-activating factors"/>
    <property type="match status" value="1"/>
</dbReference>
<proteinExistence type="predicted"/>
<dbReference type="InterPro" id="IPR058922">
    <property type="entry name" value="WHD_DRP"/>
</dbReference>
<dbReference type="InterPro" id="IPR055414">
    <property type="entry name" value="LRR_R13L4/SHOC2-like"/>
</dbReference>
<dbReference type="Gene3D" id="3.80.10.10">
    <property type="entry name" value="Ribonuclease Inhibitor"/>
    <property type="match status" value="2"/>
</dbReference>
<dbReference type="EMBL" id="JAYMYS010000005">
    <property type="protein sequence ID" value="KAK7392890.1"/>
    <property type="molecule type" value="Genomic_DNA"/>
</dbReference>
<accession>A0AAN9XHZ1</accession>
<organism evidence="5 6">
    <name type="scientific">Psophocarpus tetragonolobus</name>
    <name type="common">Winged bean</name>
    <name type="synonym">Dolichos tetragonolobus</name>
    <dbReference type="NCBI Taxonomy" id="3891"/>
    <lineage>
        <taxon>Eukaryota</taxon>
        <taxon>Viridiplantae</taxon>
        <taxon>Streptophyta</taxon>
        <taxon>Embryophyta</taxon>
        <taxon>Tracheophyta</taxon>
        <taxon>Spermatophyta</taxon>
        <taxon>Magnoliopsida</taxon>
        <taxon>eudicotyledons</taxon>
        <taxon>Gunneridae</taxon>
        <taxon>Pentapetalae</taxon>
        <taxon>rosids</taxon>
        <taxon>fabids</taxon>
        <taxon>Fabales</taxon>
        <taxon>Fabaceae</taxon>
        <taxon>Papilionoideae</taxon>
        <taxon>50 kb inversion clade</taxon>
        <taxon>NPAAA clade</taxon>
        <taxon>indigoferoid/millettioid clade</taxon>
        <taxon>Phaseoleae</taxon>
        <taxon>Psophocarpus</taxon>
    </lineage>
</organism>
<keyword evidence="6" id="KW-1185">Reference proteome</keyword>
<feature type="domain" description="Disease resistance R13L4/SHOC-2-like LRR" evidence="4">
    <location>
        <begin position="385"/>
        <end position="613"/>
    </location>
</feature>
<dbReference type="SUPFAM" id="SSF52058">
    <property type="entry name" value="L domain-like"/>
    <property type="match status" value="1"/>
</dbReference>
<name>A0AAN9XHZ1_PSOTE</name>